<sequence>MTRIDGAGVDVLDGKALVIHAARDLRLTPISTAAPGAGEIRVRLAWGGLCGSDLHYFLHGGVGASVLREPMVLGHEVSGTIDRLGPGVEGFRIGQDVAIHPAQPCGVCPECQRGLRHLCRSTRFFGSAAFLPHTDGGFRTSMIVRADQVRALPPGLDARRAALAEPLAVALHAIARAGDVRGRSILVQGVGPIGALVVAGLSDHGAGRIVATDLQDFALSLASKLGAHATWNAREEAPEEEFDVVFEVTGVAAALANAVARTRRGGIMVQVGMFPPGLVETPLAQIISREIDFRGTLRFDTEFDDALRLLAKRPEIADILVTHQLALDDYQDAFAIGTDRSRAAKVLLDLNA</sequence>
<feature type="domain" description="Alcohol dehydrogenase-like N-terminal" evidence="8">
    <location>
        <begin position="36"/>
        <end position="153"/>
    </location>
</feature>
<evidence type="ECO:0000256" key="6">
    <source>
        <dbReference type="RuleBase" id="RU361277"/>
    </source>
</evidence>
<reference evidence="9" key="1">
    <citation type="submission" date="2023-03" db="EMBL/GenBank/DDBJ databases">
        <authorList>
            <person name="Cleenwerck I."/>
        </authorList>
    </citation>
    <scope>NUCLEOTIDE SEQUENCE</scope>
    <source>
        <strain evidence="9">LMG 32879</strain>
    </source>
</reference>
<dbReference type="CDD" id="cd08232">
    <property type="entry name" value="idonate-5-DH"/>
    <property type="match status" value="1"/>
</dbReference>
<dbReference type="Pfam" id="PF00107">
    <property type="entry name" value="ADH_zinc_N"/>
    <property type="match status" value="1"/>
</dbReference>
<dbReference type="RefSeq" id="WP_289842321.1">
    <property type="nucleotide sequence ID" value="NZ_CATKSH010000001.1"/>
</dbReference>
<dbReference type="SUPFAM" id="SSF51735">
    <property type="entry name" value="NAD(P)-binding Rossmann-fold domains"/>
    <property type="match status" value="1"/>
</dbReference>
<evidence type="ECO:0000259" key="8">
    <source>
        <dbReference type="Pfam" id="PF08240"/>
    </source>
</evidence>
<evidence type="ECO:0000256" key="4">
    <source>
        <dbReference type="ARBA" id="ARBA00022833"/>
    </source>
</evidence>
<dbReference type="InterPro" id="IPR002328">
    <property type="entry name" value="ADH_Zn_CS"/>
</dbReference>
<dbReference type="SUPFAM" id="SSF50129">
    <property type="entry name" value="GroES-like"/>
    <property type="match status" value="1"/>
</dbReference>
<evidence type="ECO:0000256" key="5">
    <source>
        <dbReference type="ARBA" id="ARBA00023002"/>
    </source>
</evidence>
<dbReference type="AlphaFoldDB" id="A0AA35UTC0"/>
<dbReference type="GO" id="GO:0016491">
    <property type="term" value="F:oxidoreductase activity"/>
    <property type="evidence" value="ECO:0007669"/>
    <property type="project" value="UniProtKB-KW"/>
</dbReference>
<accession>A0AA35UTC0</accession>
<comment type="caution">
    <text evidence="9">The sequence shown here is derived from an EMBL/GenBank/DDBJ whole genome shotgun (WGS) entry which is preliminary data.</text>
</comment>
<dbReference type="PANTHER" id="PTHR43161">
    <property type="entry name" value="SORBITOL DEHYDROGENASE"/>
    <property type="match status" value="1"/>
</dbReference>
<dbReference type="Proteomes" id="UP001176960">
    <property type="component" value="Unassembled WGS sequence"/>
</dbReference>
<dbReference type="Pfam" id="PF08240">
    <property type="entry name" value="ADH_N"/>
    <property type="match status" value="1"/>
</dbReference>
<feature type="domain" description="Alcohol dehydrogenase-like C-terminal" evidence="7">
    <location>
        <begin position="192"/>
        <end position="311"/>
    </location>
</feature>
<dbReference type="InterPro" id="IPR036291">
    <property type="entry name" value="NAD(P)-bd_dom_sf"/>
</dbReference>
<keyword evidence="10" id="KW-1185">Reference proteome</keyword>
<dbReference type="InterPro" id="IPR011032">
    <property type="entry name" value="GroES-like_sf"/>
</dbReference>
<evidence type="ECO:0000256" key="2">
    <source>
        <dbReference type="ARBA" id="ARBA00008072"/>
    </source>
</evidence>
<evidence type="ECO:0000259" key="7">
    <source>
        <dbReference type="Pfam" id="PF00107"/>
    </source>
</evidence>
<dbReference type="Gene3D" id="3.40.50.720">
    <property type="entry name" value="NAD(P)-binding Rossmann-like Domain"/>
    <property type="match status" value="1"/>
</dbReference>
<dbReference type="InterPro" id="IPR013154">
    <property type="entry name" value="ADH-like_N"/>
</dbReference>
<keyword evidence="4 6" id="KW-0862">Zinc</keyword>
<dbReference type="EMBL" id="CATKSH010000001">
    <property type="protein sequence ID" value="CAI9119364.1"/>
    <property type="molecule type" value="Genomic_DNA"/>
</dbReference>
<evidence type="ECO:0000313" key="9">
    <source>
        <dbReference type="EMBL" id="CAI9119364.1"/>
    </source>
</evidence>
<evidence type="ECO:0000256" key="3">
    <source>
        <dbReference type="ARBA" id="ARBA00022723"/>
    </source>
</evidence>
<keyword evidence="5" id="KW-0560">Oxidoreductase</keyword>
<dbReference type="InterPro" id="IPR013149">
    <property type="entry name" value="ADH-like_C"/>
</dbReference>
<dbReference type="Gene3D" id="3.90.180.10">
    <property type="entry name" value="Medium-chain alcohol dehydrogenases, catalytic domain"/>
    <property type="match status" value="1"/>
</dbReference>
<dbReference type="PANTHER" id="PTHR43161:SF9">
    <property type="entry name" value="SORBITOL DEHYDROGENASE"/>
    <property type="match status" value="1"/>
</dbReference>
<organism evidence="9 10">
    <name type="scientific">Brytella acorum</name>
    <dbReference type="NCBI Taxonomy" id="2959299"/>
    <lineage>
        <taxon>Bacteria</taxon>
        <taxon>Pseudomonadati</taxon>
        <taxon>Pseudomonadota</taxon>
        <taxon>Alphaproteobacteria</taxon>
        <taxon>Acetobacterales</taxon>
        <taxon>Acetobacteraceae</taxon>
        <taxon>Brytella</taxon>
    </lineage>
</organism>
<gene>
    <name evidence="9" type="ORF">LMG32879_000178</name>
</gene>
<keyword evidence="3 6" id="KW-0479">Metal-binding</keyword>
<dbReference type="GO" id="GO:0008270">
    <property type="term" value="F:zinc ion binding"/>
    <property type="evidence" value="ECO:0007669"/>
    <property type="project" value="InterPro"/>
</dbReference>
<evidence type="ECO:0000313" key="10">
    <source>
        <dbReference type="Proteomes" id="UP001176960"/>
    </source>
</evidence>
<dbReference type="PROSITE" id="PS00059">
    <property type="entry name" value="ADH_ZINC"/>
    <property type="match status" value="1"/>
</dbReference>
<comment type="similarity">
    <text evidence="2 6">Belongs to the zinc-containing alcohol dehydrogenase family.</text>
</comment>
<proteinExistence type="inferred from homology"/>
<name>A0AA35UTC0_9PROT</name>
<evidence type="ECO:0000256" key="1">
    <source>
        <dbReference type="ARBA" id="ARBA00001947"/>
    </source>
</evidence>
<protein>
    <submittedName>
        <fullName evidence="9">L-idonate 5-dehydrogenase</fullName>
    </submittedName>
</protein>
<comment type="cofactor">
    <cofactor evidence="1 6">
        <name>Zn(2+)</name>
        <dbReference type="ChEBI" id="CHEBI:29105"/>
    </cofactor>
</comment>